<gene>
    <name evidence="4" type="ORF">MEDL_1511</name>
</gene>
<feature type="compositionally biased region" description="Acidic residues" evidence="2">
    <location>
        <begin position="259"/>
        <end position="269"/>
    </location>
</feature>
<feature type="domain" description="CCHC-type" evidence="3">
    <location>
        <begin position="165"/>
        <end position="180"/>
    </location>
</feature>
<dbReference type="PANTHER" id="PTHR31635">
    <property type="entry name" value="REVERSE TRANSCRIPTASE DOMAIN-CONTAINING PROTEIN-RELATED"/>
    <property type="match status" value="1"/>
</dbReference>
<reference evidence="4" key="1">
    <citation type="submission" date="2021-03" db="EMBL/GenBank/DDBJ databases">
        <authorList>
            <person name="Bekaert M."/>
        </authorList>
    </citation>
    <scope>NUCLEOTIDE SEQUENCE</scope>
</reference>
<evidence type="ECO:0000256" key="1">
    <source>
        <dbReference type="PROSITE-ProRule" id="PRU00047"/>
    </source>
</evidence>
<keyword evidence="1" id="KW-0862">Zinc</keyword>
<name>A0A8S3PT86_MYTED</name>
<dbReference type="OrthoDB" id="6202894at2759"/>
<dbReference type="GO" id="GO:0003676">
    <property type="term" value="F:nucleic acid binding"/>
    <property type="evidence" value="ECO:0007669"/>
    <property type="project" value="InterPro"/>
</dbReference>
<protein>
    <recommendedName>
        <fullName evidence="3">CCHC-type domain-containing protein</fullName>
    </recommendedName>
</protein>
<keyword evidence="1" id="KW-0479">Metal-binding</keyword>
<keyword evidence="1" id="KW-0863">Zinc-finger</keyword>
<evidence type="ECO:0000259" key="3">
    <source>
        <dbReference type="PROSITE" id="PS50158"/>
    </source>
</evidence>
<dbReference type="PROSITE" id="PS50158">
    <property type="entry name" value="ZF_CCHC"/>
    <property type="match status" value="1"/>
</dbReference>
<dbReference type="InterPro" id="IPR001878">
    <property type="entry name" value="Znf_CCHC"/>
</dbReference>
<organism evidence="4 5">
    <name type="scientific">Mytilus edulis</name>
    <name type="common">Blue mussel</name>
    <dbReference type="NCBI Taxonomy" id="6550"/>
    <lineage>
        <taxon>Eukaryota</taxon>
        <taxon>Metazoa</taxon>
        <taxon>Spiralia</taxon>
        <taxon>Lophotrochozoa</taxon>
        <taxon>Mollusca</taxon>
        <taxon>Bivalvia</taxon>
        <taxon>Autobranchia</taxon>
        <taxon>Pteriomorphia</taxon>
        <taxon>Mytilida</taxon>
        <taxon>Mytiloidea</taxon>
        <taxon>Mytilidae</taxon>
        <taxon>Mytilinae</taxon>
        <taxon>Mytilus</taxon>
    </lineage>
</organism>
<dbReference type="SMART" id="SM00343">
    <property type="entry name" value="ZnF_C2HC"/>
    <property type="match status" value="1"/>
</dbReference>
<feature type="compositionally biased region" description="Acidic residues" evidence="2">
    <location>
        <begin position="283"/>
        <end position="293"/>
    </location>
</feature>
<keyword evidence="5" id="KW-1185">Reference proteome</keyword>
<dbReference type="AlphaFoldDB" id="A0A8S3PT86"/>
<feature type="region of interest" description="Disordered" evidence="2">
    <location>
        <begin position="231"/>
        <end position="293"/>
    </location>
</feature>
<dbReference type="Proteomes" id="UP000683360">
    <property type="component" value="Unassembled WGS sequence"/>
</dbReference>
<sequence length="478" mass="54045">MRRTVKARFFHGERRINTRERVLKEVGEIFDISELHAIYKCGEGHEWYLKFRNETIPGKIGHGNAVDGIEGMKIRFDRLDKRKVKFRVHWFPMHMNLSLVESHFETLGSNVNVCYEDQAYGTLRLQTGAISGEMVVTEDQFHEIPYRATILGNPVLITVLGRRSKCFKCGSFGHQRATCPAGGKQSSVQQRSYTGAVAGHNQEDATEVPEAEAEVVEKTTENGLPLLQRGVADVTPQAQDKRATEGSTEPPSVVLGPGEGEETAEEEMDMSGASKKRTRCDSVDGDEGTETDSTWEDMVKKNPLKGPLSNKKKNCKIMVGDCNCVMNPKIDKKGGNLERGSIRSDKISQIVTDFELVDFYSNLFMEEEIDENIMDFFLTDFPQLEADDKDICEQCINIDEIIESLKGMENNKSPGPDGLCKEYYLKFIDIFAPMLLKLYENIFDENTLSDSQKIIYITLICKDPSKHFDVKFYRPILV</sequence>
<evidence type="ECO:0000313" key="5">
    <source>
        <dbReference type="Proteomes" id="UP000683360"/>
    </source>
</evidence>
<dbReference type="EMBL" id="CAJPWZ010000109">
    <property type="protein sequence ID" value="CAG2185941.1"/>
    <property type="molecule type" value="Genomic_DNA"/>
</dbReference>
<dbReference type="GO" id="GO:0008270">
    <property type="term" value="F:zinc ion binding"/>
    <property type="evidence" value="ECO:0007669"/>
    <property type="project" value="UniProtKB-KW"/>
</dbReference>
<dbReference type="PANTHER" id="PTHR31635:SF196">
    <property type="entry name" value="REVERSE TRANSCRIPTASE DOMAIN-CONTAINING PROTEIN-RELATED"/>
    <property type="match status" value="1"/>
</dbReference>
<accession>A0A8S3PT86</accession>
<evidence type="ECO:0000313" key="4">
    <source>
        <dbReference type="EMBL" id="CAG2185941.1"/>
    </source>
</evidence>
<proteinExistence type="predicted"/>
<comment type="caution">
    <text evidence="4">The sequence shown here is derived from an EMBL/GenBank/DDBJ whole genome shotgun (WGS) entry which is preliminary data.</text>
</comment>
<evidence type="ECO:0000256" key="2">
    <source>
        <dbReference type="SAM" id="MobiDB-lite"/>
    </source>
</evidence>